<gene>
    <name evidence="1" type="ORF">PAC_07439</name>
</gene>
<dbReference type="AlphaFoldDB" id="A0A1L7WXP9"/>
<reference evidence="1 2" key="1">
    <citation type="submission" date="2016-03" db="EMBL/GenBank/DDBJ databases">
        <authorList>
            <person name="Ploux O."/>
        </authorList>
    </citation>
    <scope>NUCLEOTIDE SEQUENCE [LARGE SCALE GENOMIC DNA]</scope>
    <source>
        <strain evidence="1 2">UAMH 11012</strain>
    </source>
</reference>
<accession>A0A1L7WXP9</accession>
<dbReference type="Proteomes" id="UP000184330">
    <property type="component" value="Unassembled WGS sequence"/>
</dbReference>
<sequence>MPPLVHQLPVDPDQFTDDPLLDDVQYIHFMSFQWDFFDVGSTVDNLMGIFAPNSLGQTPQEMPEGTKREVERCFWEQIEPIGINSRIGCLNRVMDELNHQKIALDSVINRHVRVWRQLRAEGAEETLIGSVHEMYMVLKRVEICMHYYNNLVVPCRNSHVELLDIWERPLSCELRGRIEKEEERLKIGEAERRRPTKFHSCNQLCEHEKNFCGCLRYPRQPFDEKLCVKRHQAFCIDERFWLWLKDTQLIRKDSGNESYPKLMECVNAWRARKEAEQRVYNDLDHHIEISIQAGEKRVSDSLDSSID</sequence>
<keyword evidence="2" id="KW-1185">Reference proteome</keyword>
<protein>
    <submittedName>
        <fullName evidence="1">Uncharacterized protein</fullName>
    </submittedName>
</protein>
<name>A0A1L7WXP9_9HELO</name>
<dbReference type="EMBL" id="FJOG01000010">
    <property type="protein sequence ID" value="CZR57550.1"/>
    <property type="molecule type" value="Genomic_DNA"/>
</dbReference>
<evidence type="ECO:0000313" key="2">
    <source>
        <dbReference type="Proteomes" id="UP000184330"/>
    </source>
</evidence>
<proteinExistence type="predicted"/>
<organism evidence="1 2">
    <name type="scientific">Phialocephala subalpina</name>
    <dbReference type="NCBI Taxonomy" id="576137"/>
    <lineage>
        <taxon>Eukaryota</taxon>
        <taxon>Fungi</taxon>
        <taxon>Dikarya</taxon>
        <taxon>Ascomycota</taxon>
        <taxon>Pezizomycotina</taxon>
        <taxon>Leotiomycetes</taxon>
        <taxon>Helotiales</taxon>
        <taxon>Mollisiaceae</taxon>
        <taxon>Phialocephala</taxon>
        <taxon>Phialocephala fortinii species complex</taxon>
    </lineage>
</organism>
<dbReference type="OrthoDB" id="10329813at2759"/>
<evidence type="ECO:0000313" key="1">
    <source>
        <dbReference type="EMBL" id="CZR57550.1"/>
    </source>
</evidence>